<comment type="caution">
    <text evidence="2">The sequence shown here is derived from an EMBL/GenBank/DDBJ whole genome shotgun (WGS) entry which is preliminary data.</text>
</comment>
<gene>
    <name evidence="2" type="ORF">GGX14DRAFT_391068</name>
</gene>
<proteinExistence type="predicted"/>
<feature type="compositionally biased region" description="Polar residues" evidence="1">
    <location>
        <begin position="754"/>
        <end position="764"/>
    </location>
</feature>
<sequence length="845" mass="92861">MAPDTWMKLYRATAAPVPCNARYCTAAHGTLSFPATNANKVTQAEILNQVRSRLVTEKPIISCVHSIPVGNLAGKYINGTKRVTIWHESKVAEYPEEPTCYTGVCPQTTHIVHGSHYAIATNRNGPKSGTLRIRFPTIGDAQSLKFDVRGRILDQPDAAPVEIHGEAAFDGQEYVIGFDDGARRNSESSMLSPYGVAGDFTWTLSLKDFDAAENSVQLEQTTRLEIYVVHHEVDQVEWFKGGHIPVALLRHVVLPYDGKVDYRRFLVDRVFNSDHIPFVYNAVNGGSRFGMGALGGSFYLSDWLKLVGTPRKPDEQYAPNYQVNCYDQAAIVQICLAFAFGEAAGKCWRYLQPFGYIGHAPTDLGPQPHLLGWGKCNNPFFLRASHEASTAPSTVSASALIAGGSERKSFRNHAFVQDPLNRVLDACAGPHYGDEDINQYIQAAIDHKMSGAGTVGQVKTNAKGVSMFNEKFGVTVEMESTAFVSELIRDAGVTSSDKVYDNGFALKLLKDVAQKVDDTKAEAAINADNVSVDSGAVHVKQLFYPPPEDQISFTVSVAIFPNSTLAEKAIVAHIKSYGGELQEVWEAWAPHEREGVDIVLVRDDETWNAAFIITNGNVMVEMGDNSSMDHDVISKQLTARAREVAKLLADGIRAPTNVNQPAPSLAIEGMSPSSDDDYQLDVGNNFRVRWSHVVCVEKDKENGALVFDARTAGTETITVWLGFEQASGSVKTQVVPQYREVKFKEKNKKPPDPSKQTGRASNRPSLKPTAGRGPASAVLRYRQYSTASGNSELQGHSHTPTYLIHVQEGSRRWRPDLRRMSAAADHYRSRSPDMRLRVTLGSSIV</sequence>
<feature type="region of interest" description="Disordered" evidence="1">
    <location>
        <begin position="741"/>
        <end position="775"/>
    </location>
</feature>
<feature type="compositionally biased region" description="Basic and acidic residues" evidence="1">
    <location>
        <begin position="741"/>
        <end position="752"/>
    </location>
</feature>
<organism evidence="2 3">
    <name type="scientific">Mycena pura</name>
    <dbReference type="NCBI Taxonomy" id="153505"/>
    <lineage>
        <taxon>Eukaryota</taxon>
        <taxon>Fungi</taxon>
        <taxon>Dikarya</taxon>
        <taxon>Basidiomycota</taxon>
        <taxon>Agaricomycotina</taxon>
        <taxon>Agaricomycetes</taxon>
        <taxon>Agaricomycetidae</taxon>
        <taxon>Agaricales</taxon>
        <taxon>Marasmiineae</taxon>
        <taxon>Mycenaceae</taxon>
        <taxon>Mycena</taxon>
    </lineage>
</organism>
<dbReference type="EMBL" id="JARJCW010000014">
    <property type="protein sequence ID" value="KAJ7217262.1"/>
    <property type="molecule type" value="Genomic_DNA"/>
</dbReference>
<evidence type="ECO:0000256" key="1">
    <source>
        <dbReference type="SAM" id="MobiDB-lite"/>
    </source>
</evidence>
<protein>
    <submittedName>
        <fullName evidence="2">Uncharacterized protein</fullName>
    </submittedName>
</protein>
<evidence type="ECO:0000313" key="2">
    <source>
        <dbReference type="EMBL" id="KAJ7217262.1"/>
    </source>
</evidence>
<reference evidence="2" key="1">
    <citation type="submission" date="2023-03" db="EMBL/GenBank/DDBJ databases">
        <title>Massive genome expansion in bonnet fungi (Mycena s.s.) driven by repeated elements and novel gene families across ecological guilds.</title>
        <authorList>
            <consortium name="Lawrence Berkeley National Laboratory"/>
            <person name="Harder C.B."/>
            <person name="Miyauchi S."/>
            <person name="Viragh M."/>
            <person name="Kuo A."/>
            <person name="Thoen E."/>
            <person name="Andreopoulos B."/>
            <person name="Lu D."/>
            <person name="Skrede I."/>
            <person name="Drula E."/>
            <person name="Henrissat B."/>
            <person name="Morin E."/>
            <person name="Kohler A."/>
            <person name="Barry K."/>
            <person name="LaButti K."/>
            <person name="Morin E."/>
            <person name="Salamov A."/>
            <person name="Lipzen A."/>
            <person name="Mereny Z."/>
            <person name="Hegedus B."/>
            <person name="Baldrian P."/>
            <person name="Stursova M."/>
            <person name="Weitz H."/>
            <person name="Taylor A."/>
            <person name="Grigoriev I.V."/>
            <person name="Nagy L.G."/>
            <person name="Martin F."/>
            <person name="Kauserud H."/>
        </authorList>
    </citation>
    <scope>NUCLEOTIDE SEQUENCE</scope>
    <source>
        <strain evidence="2">9144</strain>
    </source>
</reference>
<dbReference type="Proteomes" id="UP001219525">
    <property type="component" value="Unassembled WGS sequence"/>
</dbReference>
<keyword evidence="3" id="KW-1185">Reference proteome</keyword>
<evidence type="ECO:0000313" key="3">
    <source>
        <dbReference type="Proteomes" id="UP001219525"/>
    </source>
</evidence>
<dbReference type="AlphaFoldDB" id="A0AAD6VMA3"/>
<name>A0AAD6VMA3_9AGAR</name>
<accession>A0AAD6VMA3</accession>